<dbReference type="RefSeq" id="WP_058511193.1">
    <property type="nucleotide sequence ID" value="NZ_DAIOMV010000005.1"/>
</dbReference>
<protein>
    <recommendedName>
        <fullName evidence="3">Dot/Icm T4SS effector</fullName>
    </recommendedName>
</protein>
<name>A0A0W0ZIL4_9GAMM</name>
<organism evidence="1 2">
    <name type="scientific">Legionella steelei</name>
    <dbReference type="NCBI Taxonomy" id="947033"/>
    <lineage>
        <taxon>Bacteria</taxon>
        <taxon>Pseudomonadati</taxon>
        <taxon>Pseudomonadota</taxon>
        <taxon>Gammaproteobacteria</taxon>
        <taxon>Legionellales</taxon>
        <taxon>Legionellaceae</taxon>
        <taxon>Legionella</taxon>
    </lineage>
</organism>
<comment type="caution">
    <text evidence="1">The sequence shown here is derived from an EMBL/GenBank/DDBJ whole genome shotgun (WGS) entry which is preliminary data.</text>
</comment>
<dbReference type="OrthoDB" id="5652012at2"/>
<dbReference type="EMBL" id="LNYY01000019">
    <property type="protein sequence ID" value="KTD69244.1"/>
    <property type="molecule type" value="Genomic_DNA"/>
</dbReference>
<reference evidence="1 2" key="1">
    <citation type="submission" date="2015-11" db="EMBL/GenBank/DDBJ databases">
        <title>Genomic analysis of 38 Legionella species identifies large and diverse effector repertoires.</title>
        <authorList>
            <person name="Burstein D."/>
            <person name="Amaro F."/>
            <person name="Zusman T."/>
            <person name="Lifshitz Z."/>
            <person name="Cohen O."/>
            <person name="Gilbert J.A."/>
            <person name="Pupko T."/>
            <person name="Shuman H.A."/>
            <person name="Segal G."/>
        </authorList>
    </citation>
    <scope>NUCLEOTIDE SEQUENCE [LARGE SCALE GENOMIC DNA]</scope>
    <source>
        <strain evidence="1 2">IMVS3376</strain>
    </source>
</reference>
<dbReference type="PATRIC" id="fig|947033.5.peg.2548"/>
<accession>A0A0W0ZIL4</accession>
<proteinExistence type="predicted"/>
<sequence length="340" mass="38341">MPKKAAFVDIDGCLVIEGKLNQALVEQLKAYDEIILFTQRSMYLQVGQISRSYLLSGEVGEDTIVNTCDAVDALSKAIGKKVKVSTSVDQCFGPPTEYYETALKPFEQQLKEEAASKKDKLDFAPFNKRVSDEAAVVRRHFGIEDERAAPDTFYPQGKVEQCQGLMSHLPQLLGTEDITVDFFDDSKRNLNEVIDSDLRQKPNCMVVSGTYICPIAKFHEKYGIDADPRDRKIQAKLQEDPIAKLSQYIAIREAERESSDPRSEYKSKWAEIFRPDVLSATTKISAAKKAIRILQGEENVVMTENELKALQQGRSKDLIGDAIDIIKESQEQNDDRHVFH</sequence>
<evidence type="ECO:0000313" key="1">
    <source>
        <dbReference type="EMBL" id="KTD69244.1"/>
    </source>
</evidence>
<dbReference type="AlphaFoldDB" id="A0A0W0ZIL4"/>
<dbReference type="Proteomes" id="UP000054926">
    <property type="component" value="Unassembled WGS sequence"/>
</dbReference>
<evidence type="ECO:0008006" key="3">
    <source>
        <dbReference type="Google" id="ProtNLM"/>
    </source>
</evidence>
<evidence type="ECO:0000313" key="2">
    <source>
        <dbReference type="Proteomes" id="UP000054926"/>
    </source>
</evidence>
<dbReference type="STRING" id="947033.Lste_2402"/>
<keyword evidence="2" id="KW-1185">Reference proteome</keyword>
<gene>
    <name evidence="1" type="ORF">Lste_2402</name>
</gene>